<protein>
    <submittedName>
        <fullName evidence="1">Uncharacterized protein</fullName>
    </submittedName>
</protein>
<comment type="caution">
    <text evidence="1">The sequence shown here is derived from an EMBL/GenBank/DDBJ whole genome shotgun (WGS) entry which is preliminary data.</text>
</comment>
<name>A0ACC3SC19_9PEZI</name>
<gene>
    <name evidence="1" type="ORF">M8818_004630</name>
</gene>
<evidence type="ECO:0000313" key="2">
    <source>
        <dbReference type="Proteomes" id="UP001320706"/>
    </source>
</evidence>
<reference evidence="1" key="1">
    <citation type="submission" date="2024-02" db="EMBL/GenBank/DDBJ databases">
        <title>Metagenome Assembled Genome of Zalaria obscura JY119.</title>
        <authorList>
            <person name="Vighnesh L."/>
            <person name="Jagadeeshwari U."/>
            <person name="Venkata Ramana C."/>
            <person name="Sasikala C."/>
        </authorList>
    </citation>
    <scope>NUCLEOTIDE SEQUENCE</scope>
    <source>
        <strain evidence="1">JY119</strain>
    </source>
</reference>
<sequence length="126" mass="14751">MVGTLRDVSGMPLDVSPFPYESRRSRYGRSIWCRLRPVEYIHDWGGSWQSRRLVCMYEGAGRLFILMDPEDIDPADQQYSGQRYIKSAARLKQFRSQRRDYVFLSHNNVAKLFRVGQVKKSSSGPW</sequence>
<dbReference type="EMBL" id="JAMKPW020000022">
    <property type="protein sequence ID" value="KAK8206795.1"/>
    <property type="molecule type" value="Genomic_DNA"/>
</dbReference>
<evidence type="ECO:0000313" key="1">
    <source>
        <dbReference type="EMBL" id="KAK8206795.1"/>
    </source>
</evidence>
<keyword evidence="2" id="KW-1185">Reference proteome</keyword>
<proteinExistence type="predicted"/>
<dbReference type="Proteomes" id="UP001320706">
    <property type="component" value="Unassembled WGS sequence"/>
</dbReference>
<accession>A0ACC3SC19</accession>
<organism evidence="1 2">
    <name type="scientific">Zalaria obscura</name>
    <dbReference type="NCBI Taxonomy" id="2024903"/>
    <lineage>
        <taxon>Eukaryota</taxon>
        <taxon>Fungi</taxon>
        <taxon>Dikarya</taxon>
        <taxon>Ascomycota</taxon>
        <taxon>Pezizomycotina</taxon>
        <taxon>Dothideomycetes</taxon>
        <taxon>Dothideomycetidae</taxon>
        <taxon>Dothideales</taxon>
        <taxon>Zalariaceae</taxon>
        <taxon>Zalaria</taxon>
    </lineage>
</organism>